<comment type="subcellular location">
    <subcellularLocation>
        <location evidence="6">Cytoplasm</location>
    </subcellularLocation>
</comment>
<dbReference type="HOGENOM" id="CLU_065341_0_0_9"/>
<dbReference type="InterPro" id="IPR029063">
    <property type="entry name" value="SAM-dependent_MTases_sf"/>
</dbReference>
<comment type="similarity">
    <text evidence="6">Belongs to the methyltransferase superfamily. RNA methyltransferase RsmG family.</text>
</comment>
<accession>F6B6S6</accession>
<name>F6B6S6_DESCC</name>
<dbReference type="KEGG" id="dca:Desca_2740"/>
<evidence type="ECO:0000256" key="4">
    <source>
        <dbReference type="ARBA" id="ARBA00022679"/>
    </source>
</evidence>
<proteinExistence type="inferred from homology"/>
<dbReference type="CDD" id="cd02440">
    <property type="entry name" value="AdoMet_MTases"/>
    <property type="match status" value="1"/>
</dbReference>
<reference evidence="7 8" key="1">
    <citation type="submission" date="2011-05" db="EMBL/GenBank/DDBJ databases">
        <title>Complete sequence of Desulfotomaculum carboxydivorans CO-1-SRB.</title>
        <authorList>
            <consortium name="US DOE Joint Genome Institute"/>
            <person name="Lucas S."/>
            <person name="Han J."/>
            <person name="Lapidus A."/>
            <person name="Cheng J.-F."/>
            <person name="Goodwin L."/>
            <person name="Pitluck S."/>
            <person name="Peters L."/>
            <person name="Mikhailova N."/>
            <person name="Lu M."/>
            <person name="Han C."/>
            <person name="Tapia R."/>
            <person name="Land M."/>
            <person name="Hauser L."/>
            <person name="Kyrpides N."/>
            <person name="Ivanova N."/>
            <person name="Pagani I."/>
            <person name="Stams A."/>
            <person name="Plugge C."/>
            <person name="Muyzer G."/>
            <person name="Kuever J."/>
            <person name="Parshina S."/>
            <person name="Ivanova A."/>
            <person name="Nazina T."/>
            <person name="Woyke T."/>
        </authorList>
    </citation>
    <scope>NUCLEOTIDE SEQUENCE [LARGE SCALE GENOMIC DNA]</scope>
    <source>
        <strain evidence="8">DSM 14880 / VKM B-2319 / CO-1-SRB</strain>
    </source>
</reference>
<dbReference type="Proteomes" id="UP000009226">
    <property type="component" value="Chromosome"/>
</dbReference>
<evidence type="ECO:0000313" key="8">
    <source>
        <dbReference type="Proteomes" id="UP000009226"/>
    </source>
</evidence>
<gene>
    <name evidence="6" type="primary">rsmG</name>
    <name evidence="7" type="ordered locus">Desca_2740</name>
</gene>
<feature type="binding site" evidence="6">
    <location>
        <begin position="130"/>
        <end position="131"/>
    </location>
    <ligand>
        <name>S-adenosyl-L-methionine</name>
        <dbReference type="ChEBI" id="CHEBI:59789"/>
    </ligand>
</feature>
<evidence type="ECO:0000256" key="2">
    <source>
        <dbReference type="ARBA" id="ARBA00022552"/>
    </source>
</evidence>
<dbReference type="GO" id="GO:0070043">
    <property type="term" value="F:rRNA (guanine-N7-)-methyltransferase activity"/>
    <property type="evidence" value="ECO:0007669"/>
    <property type="project" value="UniProtKB-UniRule"/>
</dbReference>
<comment type="caution">
    <text evidence="6">Lacks conserved residue(s) required for the propagation of feature annotation.</text>
</comment>
<feature type="binding site" evidence="6">
    <location>
        <position position="84"/>
    </location>
    <ligand>
        <name>S-adenosyl-L-methionine</name>
        <dbReference type="ChEBI" id="CHEBI:59789"/>
    </ligand>
</feature>
<dbReference type="EC" id="2.1.1.-" evidence="6"/>
<dbReference type="InterPro" id="IPR003682">
    <property type="entry name" value="rRNA_ssu_MeTfrase_G"/>
</dbReference>
<evidence type="ECO:0000313" key="7">
    <source>
        <dbReference type="EMBL" id="AEF95557.1"/>
    </source>
</evidence>
<feature type="binding site" evidence="6">
    <location>
        <position position="149"/>
    </location>
    <ligand>
        <name>S-adenosyl-L-methionine</name>
        <dbReference type="ChEBI" id="CHEBI:59789"/>
    </ligand>
</feature>
<dbReference type="PIRSF" id="PIRSF003078">
    <property type="entry name" value="GidB"/>
    <property type="match status" value="1"/>
</dbReference>
<dbReference type="AlphaFoldDB" id="F6B6S6"/>
<dbReference type="STRING" id="868595.Desca_2740"/>
<dbReference type="GO" id="GO:0005829">
    <property type="term" value="C:cytosol"/>
    <property type="evidence" value="ECO:0007669"/>
    <property type="project" value="TreeGrafter"/>
</dbReference>
<evidence type="ECO:0000256" key="1">
    <source>
        <dbReference type="ARBA" id="ARBA00022490"/>
    </source>
</evidence>
<dbReference type="HAMAP" id="MF_00074">
    <property type="entry name" value="16SrRNA_methyltr_G"/>
    <property type="match status" value="1"/>
</dbReference>
<keyword evidence="5 6" id="KW-0949">S-adenosyl-L-methionine</keyword>
<evidence type="ECO:0000256" key="6">
    <source>
        <dbReference type="HAMAP-Rule" id="MF_00074"/>
    </source>
</evidence>
<dbReference type="EMBL" id="CP002736">
    <property type="protein sequence ID" value="AEF95557.1"/>
    <property type="molecule type" value="Genomic_DNA"/>
</dbReference>
<comment type="function">
    <text evidence="6">Specifically methylates the N7 position of a guanine in 16S rRNA.</text>
</comment>
<keyword evidence="2 6" id="KW-0698">rRNA processing</keyword>
<dbReference type="PANTHER" id="PTHR31760">
    <property type="entry name" value="S-ADENOSYL-L-METHIONINE-DEPENDENT METHYLTRANSFERASES SUPERFAMILY PROTEIN"/>
    <property type="match status" value="1"/>
</dbReference>
<keyword evidence="3 6" id="KW-0489">Methyltransferase</keyword>
<sequence length="240" mass="26378">MVDVTPFLNQGLEEIGLPIETQQISLFNKYLSLIIEGNEKINLTAILEPKEVAIKHFVDSLTCLLAVSFPTGAKVLDIGSGAGFPGVPLKIYRPDLQITLMDSLNKRILFLQDTINKLGLNNITAIHSRAEDFGQQPANRENFDVVVSRAVARLVVLSEYCLPCVKIGGYFISQKGPDIDNEIKEAQKAIDKLGGQLSEVKKLQLPLIGDPRSLVVIKKIKPTPKQYPRKAGVPAKKPIV</sequence>
<keyword evidence="1 6" id="KW-0963">Cytoplasm</keyword>
<keyword evidence="4 6" id="KW-0808">Transferase</keyword>
<keyword evidence="8" id="KW-1185">Reference proteome</keyword>
<dbReference type="Pfam" id="PF02527">
    <property type="entry name" value="GidB"/>
    <property type="match status" value="1"/>
</dbReference>
<dbReference type="NCBIfam" id="TIGR00138">
    <property type="entry name" value="rsmG_gidB"/>
    <property type="match status" value="1"/>
</dbReference>
<evidence type="ECO:0000256" key="5">
    <source>
        <dbReference type="ARBA" id="ARBA00022691"/>
    </source>
</evidence>
<protein>
    <recommendedName>
        <fullName evidence="6">Ribosomal RNA small subunit methyltransferase G</fullName>
        <ecNumber evidence="6">2.1.1.-</ecNumber>
    </recommendedName>
    <alternativeName>
        <fullName evidence="6">16S rRNA 7-methylguanosine methyltransferase</fullName>
        <shortName evidence="6">16S rRNA m7G methyltransferase</shortName>
    </alternativeName>
</protein>
<dbReference type="FunFam" id="3.40.50.150:FF:000041">
    <property type="entry name" value="Ribosomal RNA small subunit methyltransferase G"/>
    <property type="match status" value="1"/>
</dbReference>
<dbReference type="PANTHER" id="PTHR31760:SF0">
    <property type="entry name" value="S-ADENOSYL-L-METHIONINE-DEPENDENT METHYLTRANSFERASES SUPERFAMILY PROTEIN"/>
    <property type="match status" value="1"/>
</dbReference>
<evidence type="ECO:0000256" key="3">
    <source>
        <dbReference type="ARBA" id="ARBA00022603"/>
    </source>
</evidence>
<dbReference type="Gene3D" id="3.40.50.150">
    <property type="entry name" value="Vaccinia Virus protein VP39"/>
    <property type="match status" value="1"/>
</dbReference>
<organism evidence="7 8">
    <name type="scientific">Desulfotomaculum nigrificans (strain DSM 14880 / VKM B-2319 / CO-1-SRB)</name>
    <name type="common">Desulfotomaculum carboxydivorans</name>
    <dbReference type="NCBI Taxonomy" id="868595"/>
    <lineage>
        <taxon>Bacteria</taxon>
        <taxon>Bacillati</taxon>
        <taxon>Bacillota</taxon>
        <taxon>Clostridia</taxon>
        <taxon>Eubacteriales</taxon>
        <taxon>Desulfotomaculaceae</taxon>
        <taxon>Desulfotomaculum</taxon>
    </lineage>
</organism>
<dbReference type="RefSeq" id="WP_003544180.1">
    <property type="nucleotide sequence ID" value="NC_015565.1"/>
</dbReference>
<feature type="binding site" evidence="6">
    <location>
        <position position="79"/>
    </location>
    <ligand>
        <name>S-adenosyl-L-methionine</name>
        <dbReference type="ChEBI" id="CHEBI:59789"/>
    </ligand>
</feature>
<dbReference type="SUPFAM" id="SSF53335">
    <property type="entry name" value="S-adenosyl-L-methionine-dependent methyltransferases"/>
    <property type="match status" value="1"/>
</dbReference>
<dbReference type="eggNOG" id="COG0357">
    <property type="taxonomic scope" value="Bacteria"/>
</dbReference>